<dbReference type="GO" id="GO:0030973">
    <property type="term" value="F:molybdate ion binding"/>
    <property type="evidence" value="ECO:0007669"/>
    <property type="project" value="InterPro"/>
</dbReference>
<dbReference type="InterPro" id="IPR044084">
    <property type="entry name" value="AvModA-like_subst-bd"/>
</dbReference>
<proteinExistence type="inferred from homology"/>
<feature type="binding site" evidence="4">
    <location>
        <position position="68"/>
    </location>
    <ligand>
        <name>molybdate</name>
        <dbReference type="ChEBI" id="CHEBI:36264"/>
    </ligand>
</feature>
<evidence type="ECO:0000313" key="7">
    <source>
        <dbReference type="Proteomes" id="UP000574067"/>
    </source>
</evidence>
<dbReference type="PIRSF" id="PIRSF004846">
    <property type="entry name" value="ModA"/>
    <property type="match status" value="1"/>
</dbReference>
<dbReference type="AlphaFoldDB" id="A0A848FHE0"/>
<dbReference type="EMBL" id="JABBFW010000020">
    <property type="protein sequence ID" value="NML17620.1"/>
    <property type="molecule type" value="Genomic_DNA"/>
</dbReference>
<sequence length="273" mass="28138">MPRVRKSGVVLAVVGLGLGLAGVGATSTAHADEVLVAVAANFNAPLARIAEGFEARTGHKLKAAAASTGKLYAQIGAGAPFELLLSADDETPARLEAEGRAVPGSRFTYAIGELALWSAQPGLVDAQGAVLGSDRYRHLAIANPKTAPYGRAALETVRALGLEAAVAPKLVTAESIAQAHQFVASGNAELGFVAWSQLSVPGQTPGGSWWRVPPKLHQEIRQDAVLLKPGQGRPAATALLAYLKSEPAQAVIRAWGYRLPDTAAVGAKPAGKP</sequence>
<keyword evidence="4" id="KW-0500">Molybdenum</keyword>
<dbReference type="Gene3D" id="3.40.190.10">
    <property type="entry name" value="Periplasmic binding protein-like II"/>
    <property type="match status" value="2"/>
</dbReference>
<dbReference type="NCBIfam" id="TIGR01256">
    <property type="entry name" value="modA"/>
    <property type="match status" value="1"/>
</dbReference>
<keyword evidence="2 4" id="KW-0479">Metal-binding</keyword>
<accession>A0A848FHE0</accession>
<feature type="chain" id="PRO_5032708692" evidence="5">
    <location>
        <begin position="32"/>
        <end position="273"/>
    </location>
</feature>
<evidence type="ECO:0000256" key="4">
    <source>
        <dbReference type="PIRSR" id="PIRSR004846-1"/>
    </source>
</evidence>
<evidence type="ECO:0000256" key="2">
    <source>
        <dbReference type="ARBA" id="ARBA00022723"/>
    </source>
</evidence>
<evidence type="ECO:0000256" key="5">
    <source>
        <dbReference type="SAM" id="SignalP"/>
    </source>
</evidence>
<feature type="signal peptide" evidence="5">
    <location>
        <begin position="1"/>
        <end position="31"/>
    </location>
</feature>
<feature type="binding site" evidence="4">
    <location>
        <position position="176"/>
    </location>
    <ligand>
        <name>molybdate</name>
        <dbReference type="ChEBI" id="CHEBI:36264"/>
    </ligand>
</feature>
<organism evidence="6 7">
    <name type="scientific">Azohydromonas caseinilytica</name>
    <dbReference type="NCBI Taxonomy" id="2728836"/>
    <lineage>
        <taxon>Bacteria</taxon>
        <taxon>Pseudomonadati</taxon>
        <taxon>Pseudomonadota</taxon>
        <taxon>Betaproteobacteria</taxon>
        <taxon>Burkholderiales</taxon>
        <taxon>Sphaerotilaceae</taxon>
        <taxon>Azohydromonas</taxon>
    </lineage>
</organism>
<evidence type="ECO:0000256" key="3">
    <source>
        <dbReference type="ARBA" id="ARBA00022729"/>
    </source>
</evidence>
<dbReference type="Pfam" id="PF13531">
    <property type="entry name" value="SBP_bac_11"/>
    <property type="match status" value="1"/>
</dbReference>
<keyword evidence="7" id="KW-1185">Reference proteome</keyword>
<dbReference type="SUPFAM" id="SSF53850">
    <property type="entry name" value="Periplasmic binding protein-like II"/>
    <property type="match status" value="1"/>
</dbReference>
<dbReference type="InterPro" id="IPR050682">
    <property type="entry name" value="ModA/WtpA"/>
</dbReference>
<dbReference type="PANTHER" id="PTHR30632:SF14">
    <property type="entry name" value="TUNGSTATE_MOLYBDATE_CHROMATE-BINDING PROTEIN MODA"/>
    <property type="match status" value="1"/>
</dbReference>
<keyword evidence="3 5" id="KW-0732">Signal</keyword>
<dbReference type="RefSeq" id="WP_169162521.1">
    <property type="nucleotide sequence ID" value="NZ_JABBFW010000020.1"/>
</dbReference>
<evidence type="ECO:0000256" key="1">
    <source>
        <dbReference type="ARBA" id="ARBA00009175"/>
    </source>
</evidence>
<protein>
    <submittedName>
        <fullName evidence="6">Molybdate ABC transporter substrate-binding protein</fullName>
    </submittedName>
</protein>
<reference evidence="6 7" key="1">
    <citation type="submission" date="2020-04" db="EMBL/GenBank/DDBJ databases">
        <title>Azohydromonas sp. isolated from soil.</title>
        <authorList>
            <person name="Dahal R.H."/>
        </authorList>
    </citation>
    <scope>NUCLEOTIDE SEQUENCE [LARGE SCALE GENOMIC DNA]</scope>
    <source>
        <strain evidence="6 7">G-1-1-14</strain>
    </source>
</reference>
<evidence type="ECO:0000313" key="6">
    <source>
        <dbReference type="EMBL" id="NML17620.1"/>
    </source>
</evidence>
<dbReference type="InterPro" id="IPR005950">
    <property type="entry name" value="ModA"/>
</dbReference>
<name>A0A848FHE0_9BURK</name>
<gene>
    <name evidence="6" type="primary">modA</name>
    <name evidence="6" type="ORF">HHL10_21865</name>
</gene>
<dbReference type="CDD" id="cd13539">
    <property type="entry name" value="PBP2_AvModA"/>
    <property type="match status" value="1"/>
</dbReference>
<dbReference type="Proteomes" id="UP000574067">
    <property type="component" value="Unassembled WGS sequence"/>
</dbReference>
<dbReference type="GO" id="GO:0046872">
    <property type="term" value="F:metal ion binding"/>
    <property type="evidence" value="ECO:0007669"/>
    <property type="project" value="UniProtKB-KW"/>
</dbReference>
<comment type="caution">
    <text evidence="6">The sequence shown here is derived from an EMBL/GenBank/DDBJ whole genome shotgun (WGS) entry which is preliminary data.</text>
</comment>
<dbReference type="GO" id="GO:0015689">
    <property type="term" value="P:molybdate ion transport"/>
    <property type="evidence" value="ECO:0007669"/>
    <property type="project" value="InterPro"/>
</dbReference>
<dbReference type="PANTHER" id="PTHR30632">
    <property type="entry name" value="MOLYBDATE-BINDING PERIPLASMIC PROTEIN"/>
    <property type="match status" value="1"/>
</dbReference>
<comment type="similarity">
    <text evidence="1">Belongs to the bacterial solute-binding protein ModA family.</text>
</comment>